<dbReference type="GO" id="GO:0016020">
    <property type="term" value="C:membrane"/>
    <property type="evidence" value="ECO:0007669"/>
    <property type="project" value="UniProtKB-SubCell"/>
</dbReference>
<keyword evidence="4 7" id="KW-1133">Transmembrane helix</keyword>
<comment type="similarity">
    <text evidence="2">Belongs to the SLC13A/DASS transporter (TC 2.A.47) family. DIT1 subfamily.</text>
</comment>
<feature type="region of interest" description="Disordered" evidence="6">
    <location>
        <begin position="201"/>
        <end position="227"/>
    </location>
</feature>
<dbReference type="Pfam" id="PF00939">
    <property type="entry name" value="Na_sulph_symp"/>
    <property type="match status" value="1"/>
</dbReference>
<evidence type="ECO:0000256" key="5">
    <source>
        <dbReference type="ARBA" id="ARBA00023136"/>
    </source>
</evidence>
<feature type="transmembrane region" description="Helical" evidence="7">
    <location>
        <begin position="264"/>
        <end position="293"/>
    </location>
</feature>
<gene>
    <name evidence="8" type="primary">ybhI</name>
    <name evidence="8" type="ORF">NCTC10918_00791</name>
</gene>
<evidence type="ECO:0000256" key="4">
    <source>
        <dbReference type="ARBA" id="ARBA00022989"/>
    </source>
</evidence>
<evidence type="ECO:0000313" key="8">
    <source>
        <dbReference type="EMBL" id="VEJ29532.1"/>
    </source>
</evidence>
<evidence type="ECO:0000256" key="7">
    <source>
        <dbReference type="SAM" id="Phobius"/>
    </source>
</evidence>
<feature type="transmembrane region" description="Helical" evidence="7">
    <location>
        <begin position="643"/>
        <end position="660"/>
    </location>
</feature>
<feature type="transmembrane region" description="Helical" evidence="7">
    <location>
        <begin position="672"/>
        <end position="694"/>
    </location>
</feature>
<evidence type="ECO:0000256" key="1">
    <source>
        <dbReference type="ARBA" id="ARBA00004141"/>
    </source>
</evidence>
<keyword evidence="5 7" id="KW-0472">Membrane</keyword>
<dbReference type="GO" id="GO:0022857">
    <property type="term" value="F:transmembrane transporter activity"/>
    <property type="evidence" value="ECO:0007669"/>
    <property type="project" value="InterPro"/>
</dbReference>
<feature type="transmembrane region" description="Helical" evidence="7">
    <location>
        <begin position="445"/>
        <end position="464"/>
    </location>
</feature>
<proteinExistence type="inferred from homology"/>
<organism evidence="8 9">
    <name type="scientific">Rothia dentocariosa</name>
    <dbReference type="NCBI Taxonomy" id="2047"/>
    <lineage>
        <taxon>Bacteria</taxon>
        <taxon>Bacillati</taxon>
        <taxon>Actinomycetota</taxon>
        <taxon>Actinomycetes</taxon>
        <taxon>Micrococcales</taxon>
        <taxon>Micrococcaceae</taxon>
        <taxon>Rothia</taxon>
    </lineage>
</organism>
<protein>
    <submittedName>
        <fullName evidence="8">Inner membrane protein ybhI</fullName>
    </submittedName>
</protein>
<dbReference type="STRING" id="762948.HMPREF0733_12042"/>
<dbReference type="AlphaFoldDB" id="A0A448UUB5"/>
<feature type="transmembrane region" description="Helical" evidence="7">
    <location>
        <begin position="233"/>
        <end position="252"/>
    </location>
</feature>
<feature type="transmembrane region" description="Helical" evidence="7">
    <location>
        <begin position="516"/>
        <end position="534"/>
    </location>
</feature>
<accession>A0A448UUB5</accession>
<feature type="transmembrane region" description="Helical" evidence="7">
    <location>
        <begin position="492"/>
        <end position="510"/>
    </location>
</feature>
<dbReference type="EMBL" id="LR134521">
    <property type="protein sequence ID" value="VEJ29532.1"/>
    <property type="molecule type" value="Genomic_DNA"/>
</dbReference>
<name>A0A448UUB5_9MICC</name>
<keyword evidence="3 7" id="KW-0812">Transmembrane</keyword>
<dbReference type="CDD" id="cd00625">
    <property type="entry name" value="ArsB_NhaD_permease"/>
    <property type="match status" value="1"/>
</dbReference>
<dbReference type="PANTHER" id="PTHR42826">
    <property type="entry name" value="DICARBOXYLATE TRANSPORTER 2.1, CHLOROPLASTIC"/>
    <property type="match status" value="1"/>
</dbReference>
<dbReference type="InterPro" id="IPR030676">
    <property type="entry name" value="CitT-rel"/>
</dbReference>
<reference evidence="8 9" key="1">
    <citation type="submission" date="2018-12" db="EMBL/GenBank/DDBJ databases">
        <authorList>
            <consortium name="Pathogen Informatics"/>
        </authorList>
    </citation>
    <scope>NUCLEOTIDE SEQUENCE [LARGE SCALE GENOMIC DNA]</scope>
    <source>
        <strain evidence="8 9">NCTC10918</strain>
    </source>
</reference>
<feature type="transmembrane region" description="Helical" evidence="7">
    <location>
        <begin position="546"/>
        <end position="562"/>
    </location>
</feature>
<feature type="transmembrane region" description="Helical" evidence="7">
    <location>
        <begin position="403"/>
        <end position="425"/>
    </location>
</feature>
<dbReference type="Proteomes" id="UP000270988">
    <property type="component" value="Chromosome"/>
</dbReference>
<sequence>MSVHFSEKFVTQVVAGFCVFGGLKMIDDEAAGVVGGRVTAYFTHEYVVPEITACLRGGGKSWIELIATTEGDGGVRLVDTQGCGAFSRCDLAQHCHGIVVVHQKFTGFWALFTKDFHRFYSTGLAHHSRLFSESKRIQSSPVFLWANPFLKGEPRRKLKTSERYSHINRQIPTHSQHKNADETVCTLHVCAYQVSFQRSTDMRQSSSASEPDATARNEQSQPPEKPKQTNTVLIVKVAVILAITIAIWFIPVPPGVEPRGMHMLAIFAGTILGLIFQPLPTPSVALIGLGAAMITGTMNAKEEALKGFGNDSIWIIVAAFFIADGFLITGLGKRIALLFVRMLGKSSLGLSYGMAITDLVLAPATPSNTARAGGVIYPIIRSLAEVNGSTNETPEKRRKLGSYLLMTEAQVNTITAAMFVTAMAGNPLAQKFAQEKGLHLDWGTWALAALAPGLIALAVMPWFISKVYPPTIKHTPDAPDHARKELAEMGPLSVPEWIMLGTFVLLLALWIGGTSWGISATSAAFFGIAILLVTKVLTWKDMANNSSAWSTLIFFAVLVGMADQLKKLKVVDWVGDRAAHSVAGMSWPLAFGILILVYFYIHYMFASNTAQIVALYAVFLGAAISAGTPPMFAALFLGFTGNLIGGITHYASGPAGVYYGSGYFSVGEWFKLGFLSSLVNIIIWGVVGTAWLFALGYATP</sequence>
<dbReference type="NCBIfam" id="TIGR00785">
    <property type="entry name" value="dass"/>
    <property type="match status" value="1"/>
</dbReference>
<evidence type="ECO:0000256" key="2">
    <source>
        <dbReference type="ARBA" id="ARBA00007349"/>
    </source>
</evidence>
<feature type="transmembrane region" description="Helical" evidence="7">
    <location>
        <begin position="313"/>
        <end position="332"/>
    </location>
</feature>
<dbReference type="InterPro" id="IPR001898">
    <property type="entry name" value="SLC13A/DASS"/>
</dbReference>
<feature type="transmembrane region" description="Helical" evidence="7">
    <location>
        <begin position="613"/>
        <end position="637"/>
    </location>
</feature>
<evidence type="ECO:0000256" key="3">
    <source>
        <dbReference type="ARBA" id="ARBA00022692"/>
    </source>
</evidence>
<evidence type="ECO:0000256" key="6">
    <source>
        <dbReference type="SAM" id="MobiDB-lite"/>
    </source>
</evidence>
<comment type="subcellular location">
    <subcellularLocation>
        <location evidence="1">Membrane</location>
        <topology evidence="1">Multi-pass membrane protein</topology>
    </subcellularLocation>
</comment>
<feature type="transmembrane region" description="Helical" evidence="7">
    <location>
        <begin position="582"/>
        <end position="601"/>
    </location>
</feature>
<evidence type="ECO:0000313" key="9">
    <source>
        <dbReference type="Proteomes" id="UP000270988"/>
    </source>
</evidence>